<proteinExistence type="predicted"/>
<feature type="coiled-coil region" evidence="1">
    <location>
        <begin position="133"/>
        <end position="195"/>
    </location>
</feature>
<accession>A0A151ZEM0</accession>
<comment type="caution">
    <text evidence="2">The sequence shown here is derived from an EMBL/GenBank/DDBJ whole genome shotgun (WGS) entry which is preliminary data.</text>
</comment>
<organism evidence="2 3">
    <name type="scientific">Tieghemostelium lacteum</name>
    <name type="common">Slime mold</name>
    <name type="synonym">Dictyostelium lacteum</name>
    <dbReference type="NCBI Taxonomy" id="361077"/>
    <lineage>
        <taxon>Eukaryota</taxon>
        <taxon>Amoebozoa</taxon>
        <taxon>Evosea</taxon>
        <taxon>Eumycetozoa</taxon>
        <taxon>Dictyostelia</taxon>
        <taxon>Dictyosteliales</taxon>
        <taxon>Raperosteliaceae</taxon>
        <taxon>Tieghemostelium</taxon>
    </lineage>
</organism>
<dbReference type="InParanoid" id="A0A151ZEM0"/>
<dbReference type="Proteomes" id="UP000076078">
    <property type="component" value="Unassembled WGS sequence"/>
</dbReference>
<gene>
    <name evidence="2" type="ORF">DLAC_06373</name>
</gene>
<dbReference type="EMBL" id="LODT01000029">
    <property type="protein sequence ID" value="KYQ92401.1"/>
    <property type="molecule type" value="Genomic_DNA"/>
</dbReference>
<keyword evidence="1" id="KW-0175">Coiled coil</keyword>
<evidence type="ECO:0000313" key="3">
    <source>
        <dbReference type="Proteomes" id="UP000076078"/>
    </source>
</evidence>
<dbReference type="AlphaFoldDB" id="A0A151ZEM0"/>
<protein>
    <submittedName>
        <fullName evidence="2">Uncharacterized protein</fullName>
    </submittedName>
</protein>
<sequence length="222" mass="25797">MNTKETTTQSKHIKSKYDDRIEVYQAPGDQDALMKLKSQMESLVTAVHQYNHNYNFIDLVYQYVLDKELMLSEILNHLAVYSSMDTSAVPLLRELVSWYCQEKVFGICKDLSIVLGAFKGQNTPLCDQFYKDLESYQKKLRSKAEVLKKLDDLENEHGDLIRLKRSIQYRLEIAYEELEVLYAKYEKSTENAIKRMDLLAKIQAIGLDELMISSRNCLSSVE</sequence>
<reference evidence="2 3" key="1">
    <citation type="submission" date="2015-12" db="EMBL/GenBank/DDBJ databases">
        <title>Dictyostelia acquired genes for synthesis and detection of signals that induce cell-type specialization by lateral gene transfer from prokaryotes.</title>
        <authorList>
            <person name="Gloeckner G."/>
            <person name="Schaap P."/>
        </authorList>
    </citation>
    <scope>NUCLEOTIDE SEQUENCE [LARGE SCALE GENOMIC DNA]</scope>
    <source>
        <strain evidence="2 3">TK</strain>
    </source>
</reference>
<keyword evidence="3" id="KW-1185">Reference proteome</keyword>
<name>A0A151ZEM0_TIELA</name>
<evidence type="ECO:0000256" key="1">
    <source>
        <dbReference type="SAM" id="Coils"/>
    </source>
</evidence>
<evidence type="ECO:0000313" key="2">
    <source>
        <dbReference type="EMBL" id="KYQ92401.1"/>
    </source>
</evidence>